<dbReference type="EMBL" id="JAAXZB010000005">
    <property type="protein sequence ID" value="NKW11342.1"/>
    <property type="molecule type" value="Genomic_DNA"/>
</dbReference>
<name>A0A7X6JBW6_9HYPH</name>
<gene>
    <name evidence="1" type="ORF">HGG76_27485</name>
</gene>
<dbReference type="AlphaFoldDB" id="A0A7X6JBW6"/>
<reference evidence="1 2" key="1">
    <citation type="submission" date="2020-04" db="EMBL/GenBank/DDBJ databases">
        <title>Whole genome sequencing of clinical and environmental type strains of Ochrobactrum.</title>
        <authorList>
            <person name="Dharne M."/>
        </authorList>
    </citation>
    <scope>NUCLEOTIDE SEQUENCE [LARGE SCALE GENOMIC DNA]</scope>
    <source>
        <strain evidence="1 2">DSM 13340</strain>
    </source>
</reference>
<organism evidence="1 2">
    <name type="scientific">Brucella tritici</name>
    <dbReference type="NCBI Taxonomy" id="94626"/>
    <lineage>
        <taxon>Bacteria</taxon>
        <taxon>Pseudomonadati</taxon>
        <taxon>Pseudomonadota</taxon>
        <taxon>Alphaproteobacteria</taxon>
        <taxon>Hyphomicrobiales</taxon>
        <taxon>Brucellaceae</taxon>
        <taxon>Brucella/Ochrobactrum group</taxon>
        <taxon>Brucella</taxon>
    </lineage>
</organism>
<comment type="caution">
    <text evidence="1">The sequence shown here is derived from an EMBL/GenBank/DDBJ whole genome shotgun (WGS) entry which is preliminary data.</text>
</comment>
<accession>A0A7X6JBW6</accession>
<sequence length="123" mass="13930">MSHDYNMHGHVRISRIETVPDKELPRIDTTVKTDFVDKIVAYSAHDIDVYPTDEFANKHGLKVGDRITIMANNDDDSFLLRWMTSENETKDADLNADEMVAIFGSYDGAFKNPGLVLGYFSKV</sequence>
<proteinExistence type="predicted"/>
<protein>
    <submittedName>
        <fullName evidence="1">Uncharacterized protein</fullName>
    </submittedName>
</protein>
<dbReference type="Proteomes" id="UP000558475">
    <property type="component" value="Unassembled WGS sequence"/>
</dbReference>
<evidence type="ECO:0000313" key="1">
    <source>
        <dbReference type="EMBL" id="NKW11342.1"/>
    </source>
</evidence>
<evidence type="ECO:0000313" key="2">
    <source>
        <dbReference type="Proteomes" id="UP000558475"/>
    </source>
</evidence>